<dbReference type="InterPro" id="IPR000073">
    <property type="entry name" value="AB_hydrolase_1"/>
</dbReference>
<gene>
    <name evidence="5" type="ORF">ONB1V03_LOCUS5250</name>
</gene>
<evidence type="ECO:0000256" key="2">
    <source>
        <dbReference type="ARBA" id="ARBA00023098"/>
    </source>
</evidence>
<feature type="domain" description="Partial AB-hydrolase lipase" evidence="4">
    <location>
        <begin position="3"/>
        <end position="63"/>
    </location>
</feature>
<dbReference type="PANTHER" id="PTHR11005">
    <property type="entry name" value="LYSOSOMAL ACID LIPASE-RELATED"/>
    <property type="match status" value="1"/>
</dbReference>
<keyword evidence="6" id="KW-1185">Reference proteome</keyword>
<dbReference type="EMBL" id="OC916877">
    <property type="protein sequence ID" value="CAD7645512.1"/>
    <property type="molecule type" value="Genomic_DNA"/>
</dbReference>
<dbReference type="Pfam" id="PF00561">
    <property type="entry name" value="Abhydrolase_1"/>
    <property type="match status" value="1"/>
</dbReference>
<accession>A0A7R9LPJ6</accession>
<dbReference type="OrthoDB" id="6478351at2759"/>
<protein>
    <recommendedName>
        <fullName evidence="7">Lipase</fullName>
    </recommendedName>
</protein>
<dbReference type="SUPFAM" id="SSF53474">
    <property type="entry name" value="alpha/beta-Hydrolases"/>
    <property type="match status" value="1"/>
</dbReference>
<dbReference type="InterPro" id="IPR006693">
    <property type="entry name" value="AB_hydrolase_lipase"/>
</dbReference>
<dbReference type="Gene3D" id="3.40.50.1820">
    <property type="entry name" value="alpha/beta hydrolase"/>
    <property type="match status" value="2"/>
</dbReference>
<sequence>MVITQFIQSRGFESETYWVTTDDGYILQLFRIVNPYISVDQLKTTPVLLWHGISDSAEAWLFNRKGYLNTDGVYSEDNGTLVNNCDQNLTSTLAFTLAACGWDVWLANTRGNQYSDKHITLNTTDPKFWDYTLTEQAIYDIPATVGKILELTNKKRLTYIGISLGTTQIQLTTGFGTPREISEFMGQYICGNIALRYICVIYNDLLYGKDDTNTDLDRQAVYFANTNDYVSSRVFIHLAQFILTNRFAKFDFGFTENLIRYKTFSPPDYPLHDIESKDIILVNEKSFDSFISLDLLSKLRFAKFDFGFTENLIRYKTFSPPDYPLHDIESKDIILVNGLNDILADIYAN</sequence>
<name>A0A7R9LPJ6_9ACAR</name>
<evidence type="ECO:0008006" key="7">
    <source>
        <dbReference type="Google" id="ProtNLM"/>
    </source>
</evidence>
<dbReference type="EMBL" id="CAJPVJ010002052">
    <property type="protein sequence ID" value="CAG2165712.1"/>
    <property type="molecule type" value="Genomic_DNA"/>
</dbReference>
<feature type="domain" description="AB hydrolase-1" evidence="3">
    <location>
        <begin position="95"/>
        <end position="169"/>
    </location>
</feature>
<reference evidence="5" key="1">
    <citation type="submission" date="2020-11" db="EMBL/GenBank/DDBJ databases">
        <authorList>
            <person name="Tran Van P."/>
        </authorList>
    </citation>
    <scope>NUCLEOTIDE SEQUENCE</scope>
</reference>
<proteinExistence type="predicted"/>
<dbReference type="GO" id="GO:0016042">
    <property type="term" value="P:lipid catabolic process"/>
    <property type="evidence" value="ECO:0007669"/>
    <property type="project" value="UniProtKB-KW"/>
</dbReference>
<evidence type="ECO:0000256" key="1">
    <source>
        <dbReference type="ARBA" id="ARBA00022963"/>
    </source>
</evidence>
<evidence type="ECO:0000259" key="4">
    <source>
        <dbReference type="Pfam" id="PF04083"/>
    </source>
</evidence>
<dbReference type="AlphaFoldDB" id="A0A7R9LPJ6"/>
<evidence type="ECO:0000313" key="5">
    <source>
        <dbReference type="EMBL" id="CAD7645512.1"/>
    </source>
</evidence>
<evidence type="ECO:0000313" key="6">
    <source>
        <dbReference type="Proteomes" id="UP000728032"/>
    </source>
</evidence>
<dbReference type="Pfam" id="PF04083">
    <property type="entry name" value="Abhydro_lipase"/>
    <property type="match status" value="1"/>
</dbReference>
<dbReference type="InterPro" id="IPR029058">
    <property type="entry name" value="AB_hydrolase_fold"/>
</dbReference>
<evidence type="ECO:0000259" key="3">
    <source>
        <dbReference type="Pfam" id="PF00561"/>
    </source>
</evidence>
<organism evidence="5">
    <name type="scientific">Oppiella nova</name>
    <dbReference type="NCBI Taxonomy" id="334625"/>
    <lineage>
        <taxon>Eukaryota</taxon>
        <taxon>Metazoa</taxon>
        <taxon>Ecdysozoa</taxon>
        <taxon>Arthropoda</taxon>
        <taxon>Chelicerata</taxon>
        <taxon>Arachnida</taxon>
        <taxon>Acari</taxon>
        <taxon>Acariformes</taxon>
        <taxon>Sarcoptiformes</taxon>
        <taxon>Oribatida</taxon>
        <taxon>Brachypylina</taxon>
        <taxon>Oppioidea</taxon>
        <taxon>Oppiidae</taxon>
        <taxon>Oppiella</taxon>
    </lineage>
</organism>
<keyword evidence="1" id="KW-0442">Lipid degradation</keyword>
<dbReference type="Proteomes" id="UP000728032">
    <property type="component" value="Unassembled WGS sequence"/>
</dbReference>
<keyword evidence="2" id="KW-0443">Lipid metabolism</keyword>